<comment type="caution">
    <text evidence="4">The sequence shown here is derived from an EMBL/GenBank/DDBJ whole genome shotgun (WGS) entry which is preliminary data.</text>
</comment>
<proteinExistence type="predicted"/>
<protein>
    <submittedName>
        <fullName evidence="4">DUF916 domain-containing protein</fullName>
    </submittedName>
</protein>
<evidence type="ECO:0000313" key="4">
    <source>
        <dbReference type="EMBL" id="MWB97605.1"/>
    </source>
</evidence>
<sequence>MSRGTRSGGAFVIAALALAAALAPLTGSAADEADEAGQITWAIQPSSPEGPDGRDVLEYSLGPGETATDYVGVSNLGAEPLVVRVYAMDALMTADGAFSLPPAGTASEDVGAWVGITGDGVFTIEPGTRAEIPFRLTVPPNAEPGDHAGGIVASLAELSETAGADQQVAVDRRVGVRLYVDVPGVAAPAATVSDIDVAYEGGFASFGGPATVTYTVENPGNLRLGGLVRIALTGPFGWELAAGEPQELPELLPGGSVRLTQEFADVPPAVLLTATADLEPVQREGRSGAVDGEHRAVGTAWAVPWLLLVVLLALIAVVVLLVRRGILLRRRLRAAEAAVAAAQTADAGDGVDSDAPEPGIPEPAAAR</sequence>
<gene>
    <name evidence="4" type="ORF">GB864_03410</name>
</gene>
<dbReference type="Proteomes" id="UP000438182">
    <property type="component" value="Unassembled WGS sequence"/>
</dbReference>
<reference evidence="4 5" key="1">
    <citation type="submission" date="2019-12" db="EMBL/GenBank/DDBJ databases">
        <authorList>
            <person name="Kim Y.S."/>
        </authorList>
    </citation>
    <scope>NUCLEOTIDE SEQUENCE [LARGE SCALE GENOMIC DNA]</scope>
    <source>
        <strain evidence="4 5">MMS17-SY077</strain>
    </source>
</reference>
<feature type="signal peptide" evidence="3">
    <location>
        <begin position="1"/>
        <end position="29"/>
    </location>
</feature>
<accession>A0A6I4NYU6</accession>
<evidence type="ECO:0000313" key="5">
    <source>
        <dbReference type="Proteomes" id="UP000438182"/>
    </source>
</evidence>
<keyword evidence="5" id="KW-1185">Reference proteome</keyword>
<feature type="chain" id="PRO_5026184602" evidence="3">
    <location>
        <begin position="30"/>
        <end position="367"/>
    </location>
</feature>
<feature type="region of interest" description="Disordered" evidence="1">
    <location>
        <begin position="343"/>
        <end position="367"/>
    </location>
</feature>
<feature type="transmembrane region" description="Helical" evidence="2">
    <location>
        <begin position="301"/>
        <end position="322"/>
    </location>
</feature>
<evidence type="ECO:0000256" key="1">
    <source>
        <dbReference type="SAM" id="MobiDB-lite"/>
    </source>
</evidence>
<evidence type="ECO:0000256" key="3">
    <source>
        <dbReference type="SAM" id="SignalP"/>
    </source>
</evidence>
<dbReference type="EMBL" id="WSTA01000009">
    <property type="protein sequence ID" value="MWB97605.1"/>
    <property type="molecule type" value="Genomic_DNA"/>
</dbReference>
<name>A0A6I4NYU6_9MICO</name>
<dbReference type="AlphaFoldDB" id="A0A6I4NYU6"/>
<keyword evidence="2" id="KW-0812">Transmembrane</keyword>
<evidence type="ECO:0000256" key="2">
    <source>
        <dbReference type="SAM" id="Phobius"/>
    </source>
</evidence>
<keyword evidence="3" id="KW-0732">Signal</keyword>
<dbReference type="RefSeq" id="WP_160422952.1">
    <property type="nucleotide sequence ID" value="NZ_WSTA01000009.1"/>
</dbReference>
<keyword evidence="2" id="KW-1133">Transmembrane helix</keyword>
<organism evidence="4 5">
    <name type="scientific">Agromyces seonyuensis</name>
    <dbReference type="NCBI Taxonomy" id="2662446"/>
    <lineage>
        <taxon>Bacteria</taxon>
        <taxon>Bacillati</taxon>
        <taxon>Actinomycetota</taxon>
        <taxon>Actinomycetes</taxon>
        <taxon>Micrococcales</taxon>
        <taxon>Microbacteriaceae</taxon>
        <taxon>Agromyces</taxon>
    </lineage>
</organism>
<keyword evidence="2" id="KW-0472">Membrane</keyword>